<dbReference type="OrthoDB" id="666637at2759"/>
<evidence type="ECO:0000313" key="4">
    <source>
        <dbReference type="Proteomes" id="UP000275267"/>
    </source>
</evidence>
<feature type="region of interest" description="Disordered" evidence="1">
    <location>
        <begin position="395"/>
        <end position="468"/>
    </location>
</feature>
<dbReference type="InterPro" id="IPR044824">
    <property type="entry name" value="MAIN-like"/>
</dbReference>
<evidence type="ECO:0000313" key="3">
    <source>
        <dbReference type="EMBL" id="RLN13664.1"/>
    </source>
</evidence>
<dbReference type="AlphaFoldDB" id="A0A3L6S393"/>
<sequence>MFCSSQGDSCPKQLIPLARAIADAPLDDVPQFRCGSAVLAATYRGLCTGVMKASAEEPIFVGCPLLLQLWSYERFPMGRPEMSFESYAEVSPNHDDVDRPMMGSLWCLRRPSWVGVQTGKSYPDFVGHFDALVDADVRWTPYTTADVEARAPSGLSSLCQWDQQYCMMRKPILYDIHVEEYHVNRVLRQFGLYQQTPVPIVHSVAAHVHKWTRQGQPPGSLWADKVRPFVEFWAEALDDMVFEDRPHSDEVFADYLRWYLPRTRTRVVHVQPQPQMVAAVVSETYRLVRDQNFAIAYDVIRAIESEATTSMGHYHDVTPTQHQSTLQRIVDLCGRFRRAVTCRGDNTHLPPRAPGPVLAAVRASEYRQVGGTDDDSEDDDSELARTEWVNSFFDEGWPQDKVGSSQMGEAPPVTQDSTQGEQTPVLVQGRLSTCDTIPPEPLTYSQHQTRAAQAAARRGRRRGKRARI</sequence>
<dbReference type="PANTHER" id="PTHR46033">
    <property type="entry name" value="PROTEIN MAIN-LIKE 2"/>
    <property type="match status" value="1"/>
</dbReference>
<gene>
    <name evidence="3" type="ORF">C2845_PM09G10190</name>
</gene>
<protein>
    <recommendedName>
        <fullName evidence="2">Aminotransferase-like plant mobile domain-containing protein</fullName>
    </recommendedName>
</protein>
<dbReference type="EMBL" id="PQIB02000006">
    <property type="protein sequence ID" value="RLN13664.1"/>
    <property type="molecule type" value="Genomic_DNA"/>
</dbReference>
<dbReference type="Pfam" id="PF10536">
    <property type="entry name" value="PMD"/>
    <property type="match status" value="1"/>
</dbReference>
<feature type="compositionally biased region" description="Basic residues" evidence="1">
    <location>
        <begin position="457"/>
        <end position="468"/>
    </location>
</feature>
<dbReference type="STRING" id="4540.A0A3L6S393"/>
<proteinExistence type="predicted"/>
<dbReference type="InterPro" id="IPR019557">
    <property type="entry name" value="AminoTfrase-like_pln_mobile"/>
</dbReference>
<name>A0A3L6S393_PANMI</name>
<feature type="domain" description="Aminotransferase-like plant mobile" evidence="2">
    <location>
        <begin position="1"/>
        <end position="259"/>
    </location>
</feature>
<evidence type="ECO:0000259" key="2">
    <source>
        <dbReference type="Pfam" id="PF10536"/>
    </source>
</evidence>
<keyword evidence="4" id="KW-1185">Reference proteome</keyword>
<organism evidence="3 4">
    <name type="scientific">Panicum miliaceum</name>
    <name type="common">Proso millet</name>
    <name type="synonym">Broomcorn millet</name>
    <dbReference type="NCBI Taxonomy" id="4540"/>
    <lineage>
        <taxon>Eukaryota</taxon>
        <taxon>Viridiplantae</taxon>
        <taxon>Streptophyta</taxon>
        <taxon>Embryophyta</taxon>
        <taxon>Tracheophyta</taxon>
        <taxon>Spermatophyta</taxon>
        <taxon>Magnoliopsida</taxon>
        <taxon>Liliopsida</taxon>
        <taxon>Poales</taxon>
        <taxon>Poaceae</taxon>
        <taxon>PACMAD clade</taxon>
        <taxon>Panicoideae</taxon>
        <taxon>Panicodae</taxon>
        <taxon>Paniceae</taxon>
        <taxon>Panicinae</taxon>
        <taxon>Panicum</taxon>
        <taxon>Panicum sect. Panicum</taxon>
    </lineage>
</organism>
<dbReference type="PANTHER" id="PTHR46033:SF82">
    <property type="entry name" value="AMINOTRANSFERASE-LIKE PLANT MOBILE DOMAIN-CONTAINING PROTEIN"/>
    <property type="match status" value="1"/>
</dbReference>
<reference evidence="4" key="1">
    <citation type="journal article" date="2019" name="Nat. Commun.">
        <title>The genome of broomcorn millet.</title>
        <authorList>
            <person name="Zou C."/>
            <person name="Miki D."/>
            <person name="Li D."/>
            <person name="Tang Q."/>
            <person name="Xiao L."/>
            <person name="Rajput S."/>
            <person name="Deng P."/>
            <person name="Jia W."/>
            <person name="Huang R."/>
            <person name="Zhang M."/>
            <person name="Sun Y."/>
            <person name="Hu J."/>
            <person name="Fu X."/>
            <person name="Schnable P.S."/>
            <person name="Li F."/>
            <person name="Zhang H."/>
            <person name="Feng B."/>
            <person name="Zhu X."/>
            <person name="Liu R."/>
            <person name="Schnable J.C."/>
            <person name="Zhu J.-K."/>
            <person name="Zhang H."/>
        </authorList>
    </citation>
    <scope>NUCLEOTIDE SEQUENCE [LARGE SCALE GENOMIC DNA]</scope>
</reference>
<dbReference type="GO" id="GO:0010073">
    <property type="term" value="P:meristem maintenance"/>
    <property type="evidence" value="ECO:0007669"/>
    <property type="project" value="InterPro"/>
</dbReference>
<comment type="caution">
    <text evidence="3">The sequence shown here is derived from an EMBL/GenBank/DDBJ whole genome shotgun (WGS) entry which is preliminary data.</text>
</comment>
<evidence type="ECO:0000256" key="1">
    <source>
        <dbReference type="SAM" id="MobiDB-lite"/>
    </source>
</evidence>
<accession>A0A3L6S393</accession>
<dbReference type="Proteomes" id="UP000275267">
    <property type="component" value="Unassembled WGS sequence"/>
</dbReference>